<accession>A0A0E9RGK7</accession>
<evidence type="ECO:0000313" key="1">
    <source>
        <dbReference type="EMBL" id="JAH28251.1"/>
    </source>
</evidence>
<protein>
    <submittedName>
        <fullName evidence="1">Uncharacterized protein</fullName>
    </submittedName>
</protein>
<dbReference type="EMBL" id="GBXM01080326">
    <property type="protein sequence ID" value="JAH28251.1"/>
    <property type="molecule type" value="Transcribed_RNA"/>
</dbReference>
<name>A0A0E9RGK7_ANGAN</name>
<reference evidence="1" key="1">
    <citation type="submission" date="2014-11" db="EMBL/GenBank/DDBJ databases">
        <authorList>
            <person name="Amaro Gonzalez C."/>
        </authorList>
    </citation>
    <scope>NUCLEOTIDE SEQUENCE</scope>
</reference>
<sequence length="72" mass="7617">MLHLTYVLLVSRSAVSNGVLTVRTNAVLYLTLILVSINAASNHVYTVNINAGSSHVPAVSINSVFNHVLAVS</sequence>
<organism evidence="1">
    <name type="scientific">Anguilla anguilla</name>
    <name type="common">European freshwater eel</name>
    <name type="synonym">Muraena anguilla</name>
    <dbReference type="NCBI Taxonomy" id="7936"/>
    <lineage>
        <taxon>Eukaryota</taxon>
        <taxon>Metazoa</taxon>
        <taxon>Chordata</taxon>
        <taxon>Craniata</taxon>
        <taxon>Vertebrata</taxon>
        <taxon>Euteleostomi</taxon>
        <taxon>Actinopterygii</taxon>
        <taxon>Neopterygii</taxon>
        <taxon>Teleostei</taxon>
        <taxon>Anguilliformes</taxon>
        <taxon>Anguillidae</taxon>
        <taxon>Anguilla</taxon>
    </lineage>
</organism>
<reference evidence="1" key="2">
    <citation type="journal article" date="2015" name="Fish Shellfish Immunol.">
        <title>Early steps in the European eel (Anguilla anguilla)-Vibrio vulnificus interaction in the gills: Role of the RtxA13 toxin.</title>
        <authorList>
            <person name="Callol A."/>
            <person name="Pajuelo D."/>
            <person name="Ebbesson L."/>
            <person name="Teles M."/>
            <person name="MacKenzie S."/>
            <person name="Amaro C."/>
        </authorList>
    </citation>
    <scope>NUCLEOTIDE SEQUENCE</scope>
</reference>
<proteinExistence type="predicted"/>
<dbReference type="AlphaFoldDB" id="A0A0E9RGK7"/>